<keyword evidence="1" id="KW-0378">Hydrolase</keyword>
<proteinExistence type="predicted"/>
<evidence type="ECO:0000313" key="2">
    <source>
        <dbReference type="Proteomes" id="UP000248808"/>
    </source>
</evidence>
<dbReference type="Proteomes" id="UP000248808">
    <property type="component" value="Chromosome 1"/>
</dbReference>
<dbReference type="GO" id="GO:0003677">
    <property type="term" value="F:DNA binding"/>
    <property type="evidence" value="ECO:0007669"/>
    <property type="project" value="InterPro"/>
</dbReference>
<protein>
    <submittedName>
        <fullName evidence="1">mRNA interferase PemK</fullName>
        <ecNumber evidence="1">3.1.-.-</ecNumber>
    </submittedName>
</protein>
<dbReference type="GO" id="GO:0016787">
    <property type="term" value="F:hydrolase activity"/>
    <property type="evidence" value="ECO:0007669"/>
    <property type="project" value="UniProtKB-KW"/>
</dbReference>
<dbReference type="EMBL" id="LS483458">
    <property type="protein sequence ID" value="SQH97739.1"/>
    <property type="molecule type" value="Genomic_DNA"/>
</dbReference>
<dbReference type="SUPFAM" id="SSF50118">
    <property type="entry name" value="Cell growth inhibitor/plasmid maintenance toxic component"/>
    <property type="match status" value="1"/>
</dbReference>
<dbReference type="Gene3D" id="2.30.30.110">
    <property type="match status" value="1"/>
</dbReference>
<dbReference type="InterPro" id="IPR011067">
    <property type="entry name" value="Plasmid_toxin/cell-grow_inhib"/>
</dbReference>
<dbReference type="InterPro" id="IPR003477">
    <property type="entry name" value="PemK-like"/>
</dbReference>
<organism evidence="1 2">
    <name type="scientific">Haemophilus haemolyticus</name>
    <dbReference type="NCBI Taxonomy" id="726"/>
    <lineage>
        <taxon>Bacteria</taxon>
        <taxon>Pseudomonadati</taxon>
        <taxon>Pseudomonadota</taxon>
        <taxon>Gammaproteobacteria</taxon>
        <taxon>Pasteurellales</taxon>
        <taxon>Pasteurellaceae</taxon>
        <taxon>Haemophilus</taxon>
    </lineage>
</organism>
<dbReference type="EC" id="3.1.-.-" evidence="1"/>
<dbReference type="PANTHER" id="PTHR33988:SF3">
    <property type="entry name" value="ENDORIBONUCLEASE TOXIN CHPB-RELATED"/>
    <property type="match status" value="1"/>
</dbReference>
<dbReference type="Pfam" id="PF02452">
    <property type="entry name" value="PemK_toxin"/>
    <property type="match status" value="1"/>
</dbReference>
<dbReference type="KEGG" id="hhz:NCTC10839_01662"/>
<dbReference type="GO" id="GO:0006402">
    <property type="term" value="P:mRNA catabolic process"/>
    <property type="evidence" value="ECO:0007669"/>
    <property type="project" value="TreeGrafter"/>
</dbReference>
<sequence length="120" mass="13246">MVMRTPKKGEIWYIDPDPTKGNELRSPHYFIVITDELLNKALGTALCCPISTGGNAARSQSVTVTLDGNSTQSGKITGVILCHQLRALDLEERQAKFATKAEDYLIDEVIMKLVDLIDPQ</sequence>
<name>A0A2X4R6A5_HAEHA</name>
<dbReference type="GO" id="GO:0016075">
    <property type="term" value="P:rRNA catabolic process"/>
    <property type="evidence" value="ECO:0007669"/>
    <property type="project" value="TreeGrafter"/>
</dbReference>
<dbReference type="PANTHER" id="PTHR33988">
    <property type="entry name" value="ENDORIBONUCLEASE MAZF-RELATED"/>
    <property type="match status" value="1"/>
</dbReference>
<accession>A0A2X4R6A5</accession>
<dbReference type="AlphaFoldDB" id="A0A2X4R6A5"/>
<dbReference type="GO" id="GO:0004521">
    <property type="term" value="F:RNA endonuclease activity"/>
    <property type="evidence" value="ECO:0007669"/>
    <property type="project" value="TreeGrafter"/>
</dbReference>
<reference evidence="1 2" key="1">
    <citation type="submission" date="2018-06" db="EMBL/GenBank/DDBJ databases">
        <authorList>
            <consortium name="Pathogen Informatics"/>
            <person name="Doyle S."/>
        </authorList>
    </citation>
    <scope>NUCLEOTIDE SEQUENCE [LARGE SCALE GENOMIC DNA]</scope>
    <source>
        <strain evidence="1 2">NCTC10839</strain>
    </source>
</reference>
<evidence type="ECO:0000313" key="1">
    <source>
        <dbReference type="EMBL" id="SQH97739.1"/>
    </source>
</evidence>
<gene>
    <name evidence="1" type="primary">pemK</name>
    <name evidence="1" type="ORF">NCTC10839_01662</name>
</gene>